<protein>
    <submittedName>
        <fullName evidence="1">Uncharacterized protein</fullName>
    </submittedName>
</protein>
<keyword evidence="2" id="KW-1185">Reference proteome</keyword>
<gene>
    <name evidence="1" type="ORF">EVOR1521_LOCUS2557</name>
</gene>
<evidence type="ECO:0000313" key="1">
    <source>
        <dbReference type="EMBL" id="CAJ1372482.1"/>
    </source>
</evidence>
<dbReference type="EMBL" id="CAUJNA010000136">
    <property type="protein sequence ID" value="CAJ1372482.1"/>
    <property type="molecule type" value="Genomic_DNA"/>
</dbReference>
<proteinExistence type="predicted"/>
<comment type="caution">
    <text evidence="1">The sequence shown here is derived from an EMBL/GenBank/DDBJ whole genome shotgun (WGS) entry which is preliminary data.</text>
</comment>
<reference evidence="1" key="1">
    <citation type="submission" date="2023-08" db="EMBL/GenBank/DDBJ databases">
        <authorList>
            <person name="Chen Y."/>
            <person name="Shah S."/>
            <person name="Dougan E. K."/>
            <person name="Thang M."/>
            <person name="Chan C."/>
        </authorList>
    </citation>
    <scope>NUCLEOTIDE SEQUENCE</scope>
</reference>
<accession>A0AA36MME0</accession>
<sequence>MRNKVMSVLFADWSGDDWETQTRKKLSEVHKQAKFQLELVNVDELKEKRYTRAGHKVFMQNMRKTNKSWSDPDINGWSDGWPLGWPEGWPLGWLLG</sequence>
<name>A0AA36MME0_9DINO</name>
<dbReference type="Proteomes" id="UP001178507">
    <property type="component" value="Unassembled WGS sequence"/>
</dbReference>
<organism evidence="1 2">
    <name type="scientific">Effrenium voratum</name>
    <dbReference type="NCBI Taxonomy" id="2562239"/>
    <lineage>
        <taxon>Eukaryota</taxon>
        <taxon>Sar</taxon>
        <taxon>Alveolata</taxon>
        <taxon>Dinophyceae</taxon>
        <taxon>Suessiales</taxon>
        <taxon>Symbiodiniaceae</taxon>
        <taxon>Effrenium</taxon>
    </lineage>
</organism>
<evidence type="ECO:0000313" key="2">
    <source>
        <dbReference type="Proteomes" id="UP001178507"/>
    </source>
</evidence>
<dbReference type="AlphaFoldDB" id="A0AA36MME0"/>